<feature type="domain" description="Flagellar hook-associated protein 2 N-terminal" evidence="6">
    <location>
        <begin position="8"/>
        <end position="103"/>
    </location>
</feature>
<evidence type="ECO:0000313" key="8">
    <source>
        <dbReference type="EMBL" id="MBP1971165.1"/>
    </source>
</evidence>
<comment type="subunit">
    <text evidence="2 5">Homopentamer.</text>
</comment>
<evidence type="ECO:0000313" key="9">
    <source>
        <dbReference type="Proteomes" id="UP001519345"/>
    </source>
</evidence>
<feature type="domain" description="Flagellar hook-associated protein 2 C-terminal" evidence="7">
    <location>
        <begin position="234"/>
        <end position="491"/>
    </location>
</feature>
<comment type="subcellular location">
    <subcellularLocation>
        <location evidence="5">Secreted</location>
    </subcellularLocation>
    <subcellularLocation>
        <location evidence="5">Bacterial flagellum</location>
    </subcellularLocation>
</comment>
<dbReference type="EMBL" id="JAGGKX010000022">
    <property type="protein sequence ID" value="MBP1971165.1"/>
    <property type="molecule type" value="Genomic_DNA"/>
</dbReference>
<dbReference type="Proteomes" id="UP001519345">
    <property type="component" value="Unassembled WGS sequence"/>
</dbReference>
<dbReference type="Pfam" id="PF07195">
    <property type="entry name" value="FliD_C"/>
    <property type="match status" value="1"/>
</dbReference>
<evidence type="ECO:0000256" key="5">
    <source>
        <dbReference type="RuleBase" id="RU362066"/>
    </source>
</evidence>
<keyword evidence="3" id="KW-0175">Coiled coil</keyword>
<dbReference type="InterPro" id="IPR003481">
    <property type="entry name" value="FliD_N"/>
</dbReference>
<keyword evidence="8" id="KW-0969">Cilium</keyword>
<evidence type="ECO:0000259" key="7">
    <source>
        <dbReference type="Pfam" id="PF07195"/>
    </source>
</evidence>
<dbReference type="InterPro" id="IPR010809">
    <property type="entry name" value="FliD_C"/>
</dbReference>
<evidence type="ECO:0000256" key="3">
    <source>
        <dbReference type="ARBA" id="ARBA00023054"/>
    </source>
</evidence>
<sequence>MRVGGLVSGMDTDSMVDDLMAAERIPLNKMEQDKTMLEWERDGFRDINKSLLELDNMLSDMKYSRTYNSKTVNSTQEDAVTATGNADSPEGSYNINVTQLATSAMNVTQGELDIKADEPLVGQGSVDEERTVEFDTFNEDGEKIKPSHSYDINEGDTLNDVLAKITNDEDNHVRAFYDEQSNRVFMETTRTGSYNNGEIEIDGDGEIIEPEIYFKKDSFLDNELKMDIGEETGGKNAVFEYNEFEIESKDNNYTLNGINFEFKSETEGNATLTVDNDTDAAFDSIMEFIDQYNEVVDTLNGTQQEERNRDYPPLTEAQKNEMTENEIELWEEQAMSGILKGESSITNGLFSMRQSWYSNVETDGDITSITQIGITTSANYLDGGKLEVDEDTLRSALEENPNEVQKLFSNSEDDESRGLVNRLEDSIEQTMGRIEERAGKGTDTLENYTIGKNLKDLDDRISAFEDRLTRTETRYLNEFAAMEQAISRMNQQSTMLMDQFGGQ</sequence>
<keyword evidence="8" id="KW-0966">Cell projection</keyword>
<evidence type="ECO:0000259" key="6">
    <source>
        <dbReference type="Pfam" id="PF02465"/>
    </source>
</evidence>
<comment type="function">
    <text evidence="5">Required for morphogenesis and for the elongation of the flagellar filament by facilitating polymerization of the flagellin monomers at the tip of growing filament. Forms a capping structure, which prevents flagellin subunits (transported through the central channel of the flagellum) from leaking out without polymerization at the distal end.</text>
</comment>
<keyword evidence="5" id="KW-0964">Secreted</keyword>
<keyword evidence="8" id="KW-0282">Flagellum</keyword>
<evidence type="ECO:0000256" key="4">
    <source>
        <dbReference type="ARBA" id="ARBA00023143"/>
    </source>
</evidence>
<dbReference type="NCBIfam" id="NF005833">
    <property type="entry name" value="PRK07737.1"/>
    <property type="match status" value="1"/>
</dbReference>
<dbReference type="PANTHER" id="PTHR30288">
    <property type="entry name" value="FLAGELLAR CAP/ASSEMBLY PROTEIN FLID"/>
    <property type="match status" value="1"/>
</dbReference>
<accession>A0ABS4IKU3</accession>
<dbReference type="Pfam" id="PF02465">
    <property type="entry name" value="FliD_N"/>
    <property type="match status" value="1"/>
</dbReference>
<comment type="similarity">
    <text evidence="1 5">Belongs to the FliD family.</text>
</comment>
<dbReference type="InterPro" id="IPR040026">
    <property type="entry name" value="FliD"/>
</dbReference>
<name>A0ABS4IKU3_9BACI</name>
<reference evidence="8 9" key="1">
    <citation type="submission" date="2021-03" db="EMBL/GenBank/DDBJ databases">
        <title>Genomic Encyclopedia of Type Strains, Phase IV (KMG-IV): sequencing the most valuable type-strain genomes for metagenomic binning, comparative biology and taxonomic classification.</title>
        <authorList>
            <person name="Goeker M."/>
        </authorList>
    </citation>
    <scope>NUCLEOTIDE SEQUENCE [LARGE SCALE GENOMIC DNA]</scope>
    <source>
        <strain evidence="8 9">DSM 25609</strain>
    </source>
</reference>
<dbReference type="RefSeq" id="WP_209464234.1">
    <property type="nucleotide sequence ID" value="NZ_CP110224.1"/>
</dbReference>
<keyword evidence="9" id="KW-1185">Reference proteome</keyword>
<organism evidence="8 9">
    <name type="scientific">Virgibacillus natechei</name>
    <dbReference type="NCBI Taxonomy" id="1216297"/>
    <lineage>
        <taxon>Bacteria</taxon>
        <taxon>Bacillati</taxon>
        <taxon>Bacillota</taxon>
        <taxon>Bacilli</taxon>
        <taxon>Bacillales</taxon>
        <taxon>Bacillaceae</taxon>
        <taxon>Virgibacillus</taxon>
    </lineage>
</organism>
<gene>
    <name evidence="8" type="ORF">J2Z83_003304</name>
</gene>
<dbReference type="PANTHER" id="PTHR30288:SF0">
    <property type="entry name" value="FLAGELLAR HOOK-ASSOCIATED PROTEIN 2"/>
    <property type="match status" value="1"/>
</dbReference>
<evidence type="ECO:0000256" key="2">
    <source>
        <dbReference type="ARBA" id="ARBA00011255"/>
    </source>
</evidence>
<proteinExistence type="inferred from homology"/>
<keyword evidence="4 5" id="KW-0975">Bacterial flagellum</keyword>
<protein>
    <recommendedName>
        <fullName evidence="5">Flagellar hook-associated protein 2</fullName>
        <shortName evidence="5">HAP2</shortName>
    </recommendedName>
    <alternativeName>
        <fullName evidence="5">Flagellar cap protein</fullName>
    </alternativeName>
</protein>
<comment type="caution">
    <text evidence="8">The sequence shown here is derived from an EMBL/GenBank/DDBJ whole genome shotgun (WGS) entry which is preliminary data.</text>
</comment>
<evidence type="ECO:0000256" key="1">
    <source>
        <dbReference type="ARBA" id="ARBA00009764"/>
    </source>
</evidence>